<dbReference type="InterPro" id="IPR006707">
    <property type="entry name" value="T7SS_EccD"/>
</dbReference>
<feature type="transmembrane region" description="Helical" evidence="7">
    <location>
        <begin position="161"/>
        <end position="185"/>
    </location>
</feature>
<evidence type="ECO:0000256" key="6">
    <source>
        <dbReference type="ARBA" id="ARBA00023136"/>
    </source>
</evidence>
<dbReference type="Gene3D" id="3.10.20.90">
    <property type="entry name" value="Phosphatidylinositol 3-kinase Catalytic Subunit, Chain A, domain 1"/>
    <property type="match status" value="1"/>
</dbReference>
<name>A0A3N0E975_9ACTN</name>
<dbReference type="InterPro" id="IPR024962">
    <property type="entry name" value="YukD-like"/>
</dbReference>
<protein>
    <submittedName>
        <fullName evidence="9">Type VII secretion integral membrane protein EccD</fullName>
    </submittedName>
</protein>
<evidence type="ECO:0000313" key="10">
    <source>
        <dbReference type="Proteomes" id="UP000269198"/>
    </source>
</evidence>
<gene>
    <name evidence="9" type="primary">eccD</name>
    <name evidence="9" type="ORF">EFW17_12485</name>
</gene>
<feature type="transmembrane region" description="Helical" evidence="7">
    <location>
        <begin position="216"/>
        <end position="239"/>
    </location>
</feature>
<evidence type="ECO:0000256" key="3">
    <source>
        <dbReference type="ARBA" id="ARBA00022475"/>
    </source>
</evidence>
<feature type="transmembrane region" description="Helical" evidence="7">
    <location>
        <begin position="380"/>
        <end position="398"/>
    </location>
</feature>
<feature type="transmembrane region" description="Helical" evidence="7">
    <location>
        <begin position="354"/>
        <end position="374"/>
    </location>
</feature>
<keyword evidence="5 7" id="KW-1133">Transmembrane helix</keyword>
<keyword evidence="3" id="KW-1003">Cell membrane</keyword>
<feature type="transmembrane region" description="Helical" evidence="7">
    <location>
        <begin position="245"/>
        <end position="264"/>
    </location>
</feature>
<feature type="transmembrane region" description="Helical" evidence="7">
    <location>
        <begin position="297"/>
        <end position="320"/>
    </location>
</feature>
<dbReference type="GO" id="GO:0005886">
    <property type="term" value="C:plasma membrane"/>
    <property type="evidence" value="ECO:0007669"/>
    <property type="project" value="UniProtKB-SubCell"/>
</dbReference>
<evidence type="ECO:0000256" key="5">
    <source>
        <dbReference type="ARBA" id="ARBA00022989"/>
    </source>
</evidence>
<evidence type="ECO:0000259" key="8">
    <source>
        <dbReference type="Pfam" id="PF19053"/>
    </source>
</evidence>
<proteinExistence type="inferred from homology"/>
<evidence type="ECO:0000256" key="2">
    <source>
        <dbReference type="ARBA" id="ARBA00006162"/>
    </source>
</evidence>
<dbReference type="Proteomes" id="UP000269198">
    <property type="component" value="Unassembled WGS sequence"/>
</dbReference>
<feature type="domain" description="EccD-like transmembrane" evidence="8">
    <location>
        <begin position="109"/>
        <end position="437"/>
    </location>
</feature>
<dbReference type="OrthoDB" id="4775372at2"/>
<comment type="subcellular location">
    <subcellularLocation>
        <location evidence="1">Cell membrane</location>
        <topology evidence="1">Multi-pass membrane protein</topology>
    </subcellularLocation>
</comment>
<evidence type="ECO:0000313" key="9">
    <source>
        <dbReference type="EMBL" id="RNL84367.1"/>
    </source>
</evidence>
<evidence type="ECO:0000256" key="1">
    <source>
        <dbReference type="ARBA" id="ARBA00004651"/>
    </source>
</evidence>
<dbReference type="Pfam" id="PF08817">
    <property type="entry name" value="YukD"/>
    <property type="match status" value="1"/>
</dbReference>
<feature type="transmembrane region" description="Helical" evidence="7">
    <location>
        <begin position="326"/>
        <end position="342"/>
    </location>
</feature>
<organism evidence="9 10">
    <name type="scientific">Halostreptopolyspora alba</name>
    <dbReference type="NCBI Taxonomy" id="2487137"/>
    <lineage>
        <taxon>Bacteria</taxon>
        <taxon>Bacillati</taxon>
        <taxon>Actinomycetota</taxon>
        <taxon>Actinomycetes</taxon>
        <taxon>Streptosporangiales</taxon>
        <taxon>Nocardiopsidaceae</taxon>
        <taxon>Halostreptopolyspora</taxon>
    </lineage>
</organism>
<evidence type="ECO:0000256" key="4">
    <source>
        <dbReference type="ARBA" id="ARBA00022692"/>
    </source>
</evidence>
<feature type="transmembrane region" description="Helical" evidence="7">
    <location>
        <begin position="133"/>
        <end position="154"/>
    </location>
</feature>
<reference evidence="9 10" key="1">
    <citation type="submission" date="2018-11" db="EMBL/GenBank/DDBJ databases">
        <title>The genome draft of YIM 96095.</title>
        <authorList>
            <person name="Tang S.-K."/>
            <person name="Chunyu W.-X."/>
            <person name="Feng Y.-Z."/>
        </authorList>
    </citation>
    <scope>NUCLEOTIDE SEQUENCE [LARGE SCALE GENOMIC DNA]</scope>
    <source>
        <strain evidence="9 10">YIM 96095</strain>
    </source>
</reference>
<keyword evidence="6 7" id="KW-0472">Membrane</keyword>
<comment type="similarity">
    <text evidence="2">Belongs to the EccD/Snm4 family.</text>
</comment>
<accession>A0A3N0E975</accession>
<evidence type="ECO:0000256" key="7">
    <source>
        <dbReference type="SAM" id="Phobius"/>
    </source>
</evidence>
<comment type="caution">
    <text evidence="9">The sequence shown here is derived from an EMBL/GenBank/DDBJ whole genome shotgun (WGS) entry which is preliminary data.</text>
</comment>
<feature type="transmembrane region" description="Helical" evidence="7">
    <location>
        <begin position="410"/>
        <end position="435"/>
    </location>
</feature>
<keyword evidence="10" id="KW-1185">Reference proteome</keyword>
<dbReference type="AlphaFoldDB" id="A0A3N0E975"/>
<keyword evidence="4 7" id="KW-0812">Transmembrane</keyword>
<sequence length="439" mass="44787">MTVTGPERWADLALPGTVPVATVLPQVIGVCSPDTEGTDPAGWTLTTGGGEPVRSEVSLESQGIVDGDVLLLHRETARERPAHVDDVRGAVEDRVDETARIWHPSTTLAFGLVLAALGPLAVLAVMTRLSPSAGNVSVAAAGALVTLGLTWYALHRSMATIGHVLLTTTCLWGASTAVLTLDLVVTTPQPLVVAAVACVGALVFAAVGWVINELGLVYVTVLGMGAVAAGALAAVGMFVDAAQGVRAVAALLVLGVGVLPRIALAMGGLAGLDYEVRHVGQVDTDRFDADLTSSDRLLLGMVLGGATGVTVASVLLVLVGGGWPDLLLAALVSLLLVFRSRLFDRISHVLPLRIGGVLGLGVAALGTTTLLPAIAPWLPALALVAGTAVAVLSGVRLADVPRASLRRTLNAVEIVLVIALCGATAWAMGLFHWVAALTG</sequence>
<dbReference type="EMBL" id="RJMB01000011">
    <property type="protein sequence ID" value="RNL84367.1"/>
    <property type="molecule type" value="Genomic_DNA"/>
</dbReference>
<feature type="transmembrane region" description="Helical" evidence="7">
    <location>
        <begin position="191"/>
        <end position="211"/>
    </location>
</feature>
<dbReference type="InterPro" id="IPR044049">
    <property type="entry name" value="EccD_transm"/>
</dbReference>
<dbReference type="Pfam" id="PF19053">
    <property type="entry name" value="EccD"/>
    <property type="match status" value="1"/>
</dbReference>
<feature type="transmembrane region" description="Helical" evidence="7">
    <location>
        <begin position="108"/>
        <end position="127"/>
    </location>
</feature>
<dbReference type="NCBIfam" id="TIGR03920">
    <property type="entry name" value="T7SS_EccD"/>
    <property type="match status" value="1"/>
</dbReference>